<reference evidence="3" key="1">
    <citation type="submission" date="2016-06" db="EMBL/GenBank/DDBJ databases">
        <title>Parallel loss of symbiosis genes in relatives of nitrogen-fixing non-legume Parasponia.</title>
        <authorList>
            <person name="Van Velzen R."/>
            <person name="Holmer R."/>
            <person name="Bu F."/>
            <person name="Rutten L."/>
            <person name="Van Zeijl A."/>
            <person name="Liu W."/>
            <person name="Santuari L."/>
            <person name="Cao Q."/>
            <person name="Sharma T."/>
            <person name="Shen D."/>
            <person name="Roswanjaya Y."/>
            <person name="Wardhani T."/>
            <person name="Kalhor M.S."/>
            <person name="Jansen J."/>
            <person name="Van den Hoogen J."/>
            <person name="Gungor B."/>
            <person name="Hartog M."/>
            <person name="Hontelez J."/>
            <person name="Verver J."/>
            <person name="Yang W.-C."/>
            <person name="Schijlen E."/>
            <person name="Repin R."/>
            <person name="Schilthuizen M."/>
            <person name="Schranz E."/>
            <person name="Heidstra R."/>
            <person name="Miyata K."/>
            <person name="Fedorova E."/>
            <person name="Kohlen W."/>
            <person name="Bisseling T."/>
            <person name="Smit S."/>
            <person name="Geurts R."/>
        </authorList>
    </citation>
    <scope>NUCLEOTIDE SEQUENCE [LARGE SCALE GENOMIC DNA]</scope>
    <source>
        <strain evidence="3">cv. WU1-14</strain>
    </source>
</reference>
<feature type="transmembrane region" description="Helical" evidence="1">
    <location>
        <begin position="368"/>
        <end position="390"/>
    </location>
</feature>
<protein>
    <submittedName>
        <fullName evidence="2">Molybdate transporter</fullName>
    </submittedName>
</protein>
<dbReference type="STRING" id="3476.A0A2P5DTM1"/>
<feature type="transmembrane region" description="Helical" evidence="1">
    <location>
        <begin position="396"/>
        <end position="414"/>
    </location>
</feature>
<name>A0A2P5DTM1_PARAD</name>
<sequence>MESQNQTPNSNIIVNPTPTSSFPTNLIKKVRTNLVIHSKLAELNGAVGDLGTYVPLVLALTLAKDLNLGTTLIFTGIYNIISGTIYGLPMPVQPMKCIVAVALSSGPEFGVPEIMAAGICTGGVMLVLGVTGLMQLIYKLVPFSVVSGVQLAQGLSFALTALNYVEKIQKFPVSKSWEYRPWLGLDGLGLAISCAGVMILVDGVGKGVQQHGQSDHKIISTHETNNSDQLEKCGTKIRAHIRKFMAFLPTALVIFLFGIIVAFIKRPKVVSDIKFGPSSMRVVKFSRHAWKEGFVKGTIPQLPLTVLNSVISVCKLSSDLFPGKELSATLVSVMVGMMNIVGCWFGAMPSCHGAGGLAAHYKYGGRSGGCVALLGVAKLGLGLALGTSLVKILSQFPIGVLGVMLFFAGIELAMASRKLSSVEDSFVMLICTVVSLVGSDTVLGFVCGIFVHFLLRIRKFLE</sequence>
<dbReference type="AlphaFoldDB" id="A0A2P5DTM1"/>
<feature type="transmembrane region" description="Helical" evidence="1">
    <location>
        <begin position="426"/>
        <end position="455"/>
    </location>
</feature>
<comment type="caution">
    <text evidence="2">The sequence shown here is derived from an EMBL/GenBank/DDBJ whole genome shotgun (WGS) entry which is preliminary data.</text>
</comment>
<dbReference type="PANTHER" id="PTHR31970:SF0">
    <property type="entry name" value="MOLYBDATE TRANSPORTER 1"/>
    <property type="match status" value="1"/>
</dbReference>
<feature type="transmembrane region" description="Helical" evidence="1">
    <location>
        <begin position="182"/>
        <end position="201"/>
    </location>
</feature>
<dbReference type="PANTHER" id="PTHR31970">
    <property type="match status" value="1"/>
</dbReference>
<keyword evidence="1" id="KW-1133">Transmembrane helix</keyword>
<dbReference type="GO" id="GO:0015098">
    <property type="term" value="F:molybdate ion transmembrane transporter activity"/>
    <property type="evidence" value="ECO:0007669"/>
    <property type="project" value="InterPro"/>
</dbReference>
<evidence type="ECO:0000313" key="2">
    <source>
        <dbReference type="EMBL" id="PON76643.1"/>
    </source>
</evidence>
<evidence type="ECO:0000313" key="3">
    <source>
        <dbReference type="Proteomes" id="UP000237105"/>
    </source>
</evidence>
<evidence type="ECO:0000256" key="1">
    <source>
        <dbReference type="SAM" id="Phobius"/>
    </source>
</evidence>
<accession>A0A2P5DTM1</accession>
<keyword evidence="3" id="KW-1185">Reference proteome</keyword>
<dbReference type="EMBL" id="JXTB01000017">
    <property type="protein sequence ID" value="PON76643.1"/>
    <property type="molecule type" value="Genomic_DNA"/>
</dbReference>
<keyword evidence="1" id="KW-0472">Membrane</keyword>
<dbReference type="OrthoDB" id="5402974at2759"/>
<feature type="transmembrane region" description="Helical" evidence="1">
    <location>
        <begin position="326"/>
        <end position="347"/>
    </location>
</feature>
<feature type="transmembrane region" description="Helical" evidence="1">
    <location>
        <begin position="244"/>
        <end position="264"/>
    </location>
</feature>
<dbReference type="InterPro" id="IPR031563">
    <property type="entry name" value="MOT1/MOT2"/>
</dbReference>
<feature type="transmembrane region" description="Helical" evidence="1">
    <location>
        <begin position="140"/>
        <end position="162"/>
    </location>
</feature>
<dbReference type="Proteomes" id="UP000237105">
    <property type="component" value="Unassembled WGS sequence"/>
</dbReference>
<keyword evidence="1" id="KW-0812">Transmembrane</keyword>
<feature type="transmembrane region" description="Helical" evidence="1">
    <location>
        <begin position="66"/>
        <end position="86"/>
    </location>
</feature>
<organism evidence="2 3">
    <name type="scientific">Parasponia andersonii</name>
    <name type="common">Sponia andersonii</name>
    <dbReference type="NCBI Taxonomy" id="3476"/>
    <lineage>
        <taxon>Eukaryota</taxon>
        <taxon>Viridiplantae</taxon>
        <taxon>Streptophyta</taxon>
        <taxon>Embryophyta</taxon>
        <taxon>Tracheophyta</taxon>
        <taxon>Spermatophyta</taxon>
        <taxon>Magnoliopsida</taxon>
        <taxon>eudicotyledons</taxon>
        <taxon>Gunneridae</taxon>
        <taxon>Pentapetalae</taxon>
        <taxon>rosids</taxon>
        <taxon>fabids</taxon>
        <taxon>Rosales</taxon>
        <taxon>Cannabaceae</taxon>
        <taxon>Parasponia</taxon>
    </lineage>
</organism>
<feature type="transmembrane region" description="Helical" evidence="1">
    <location>
        <begin position="114"/>
        <end position="133"/>
    </location>
</feature>
<dbReference type="Pfam" id="PF16983">
    <property type="entry name" value="MFS_MOT1"/>
    <property type="match status" value="2"/>
</dbReference>
<proteinExistence type="predicted"/>
<gene>
    <name evidence="2" type="ORF">PanWU01x14_033290</name>
</gene>